<dbReference type="GO" id="GO:0004519">
    <property type="term" value="F:endonuclease activity"/>
    <property type="evidence" value="ECO:0007669"/>
    <property type="project" value="UniProtKB-KW"/>
</dbReference>
<dbReference type="CDD" id="cd01026">
    <property type="entry name" value="TOPRIM_OLD"/>
    <property type="match status" value="1"/>
</dbReference>
<dbReference type="Pfam" id="PF20469">
    <property type="entry name" value="OLD-like_TOPRIM"/>
    <property type="match status" value="1"/>
</dbReference>
<dbReference type="InterPro" id="IPR051396">
    <property type="entry name" value="Bact_Antivir_Def_Nuclease"/>
</dbReference>
<sequence length="584" mass="65934">MRIEKIRIKGFRNFDDAEIFLQPKTLIIGANDVGKTNLLYALRLLFDKSLNEHDLELTDSDYNAYSGAESIEITVTICGITEECLLSTFGGSIKDETTVIRYTNSKNGQYSIWIGYDETVLEEQSTRQYIKRLNMQCVDTNRDLFGFLKRERIQILRMAKERLDKEAKEADDVKTGEIQSKLNDINSQVSSLNYVASALESVNTELAQLSIHNEDQKVKFVAGESDAEKLLDNLILSYSSDQGPLAIGGDGRNNQIFLATWIAKQNIQKNIDHVTFFAVEEPEAHLHPHQQRKLSKYIQSNFNDQILITTHSPHIASKFEPDSIIRLHTVNKYTHVACGGCSQLLKAEFEKFGYRLNALSAEIFFSDGVFLVEGVSEVLFYTALAQEIGVDLDRLNISILAVEGVGFKPYVAICDALKIPWVLRTDNDIFSKPNKAPTKDYYAGISRIAGILSQIRNADEPINQYWQQHKDENEWGHQKSIPATAIALNDYFRAQATVYGLYVSDVDLEMDLAKSDLYDDLKAYYRKRTVTTLVKAMQTHKAQNMMSFLTSEHTKLGKIQGAEVCAPLLALKKTVEEGSHPAHD</sequence>
<evidence type="ECO:0000313" key="4">
    <source>
        <dbReference type="Proteomes" id="UP000245412"/>
    </source>
</evidence>
<evidence type="ECO:0000313" key="3">
    <source>
        <dbReference type="EMBL" id="PWJ76613.1"/>
    </source>
</evidence>
<feature type="domain" description="Endonuclease GajA/Old nuclease/RecF-like AAA" evidence="1">
    <location>
        <begin position="1"/>
        <end position="132"/>
    </location>
</feature>
<dbReference type="SUPFAM" id="SSF52540">
    <property type="entry name" value="P-loop containing nucleoside triphosphate hydrolases"/>
    <property type="match status" value="1"/>
</dbReference>
<organism evidence="3 4">
    <name type="scientific">Murimonas intestini</name>
    <dbReference type="NCBI Taxonomy" id="1337051"/>
    <lineage>
        <taxon>Bacteria</taxon>
        <taxon>Bacillati</taxon>
        <taxon>Bacillota</taxon>
        <taxon>Clostridia</taxon>
        <taxon>Lachnospirales</taxon>
        <taxon>Lachnospiraceae</taxon>
        <taxon>Murimonas</taxon>
    </lineage>
</organism>
<dbReference type="InterPro" id="IPR027417">
    <property type="entry name" value="P-loop_NTPase"/>
</dbReference>
<protein>
    <submittedName>
        <fullName evidence="3">ATP-dependent endonuclease of OLD family</fullName>
    </submittedName>
</protein>
<dbReference type="InterPro" id="IPR034139">
    <property type="entry name" value="TOPRIM_OLD"/>
</dbReference>
<feature type="domain" description="Endonuclease GajA/Old nuclease/RecF-like AAA" evidence="1">
    <location>
        <begin position="159"/>
        <end position="316"/>
    </location>
</feature>
<accession>A0AB73T5M2</accession>
<feature type="domain" description="OLD protein-like TOPRIM" evidence="2">
    <location>
        <begin position="364"/>
        <end position="428"/>
    </location>
</feature>
<dbReference type="AlphaFoldDB" id="A0AB73T5M2"/>
<dbReference type="RefSeq" id="WP_109625764.1">
    <property type="nucleotide sequence ID" value="NZ_JANKBI010000008.1"/>
</dbReference>
<dbReference type="PANTHER" id="PTHR43581:SF4">
    <property type="entry name" value="ATP_GTP PHOSPHATASE"/>
    <property type="match status" value="1"/>
</dbReference>
<gene>
    <name evidence="3" type="ORF">C7383_10458</name>
</gene>
<dbReference type="Gene3D" id="3.40.50.300">
    <property type="entry name" value="P-loop containing nucleotide triphosphate hydrolases"/>
    <property type="match status" value="1"/>
</dbReference>
<name>A0AB73T5M2_9FIRM</name>
<dbReference type="Pfam" id="PF13175">
    <property type="entry name" value="AAA_15"/>
    <property type="match status" value="2"/>
</dbReference>
<comment type="caution">
    <text evidence="3">The sequence shown here is derived from an EMBL/GenBank/DDBJ whole genome shotgun (WGS) entry which is preliminary data.</text>
</comment>
<keyword evidence="3" id="KW-0540">Nuclease</keyword>
<evidence type="ECO:0000259" key="2">
    <source>
        <dbReference type="Pfam" id="PF20469"/>
    </source>
</evidence>
<dbReference type="EMBL" id="QGGY01000004">
    <property type="protein sequence ID" value="PWJ76613.1"/>
    <property type="molecule type" value="Genomic_DNA"/>
</dbReference>
<dbReference type="Proteomes" id="UP000245412">
    <property type="component" value="Unassembled WGS sequence"/>
</dbReference>
<dbReference type="PANTHER" id="PTHR43581">
    <property type="entry name" value="ATP/GTP PHOSPHATASE"/>
    <property type="match status" value="1"/>
</dbReference>
<reference evidence="3 4" key="1">
    <citation type="submission" date="2018-05" db="EMBL/GenBank/DDBJ databases">
        <authorList>
            <person name="Goeker M."/>
            <person name="Huntemann M."/>
            <person name="Clum A."/>
            <person name="Pillay M."/>
            <person name="Palaniappan K."/>
            <person name="Varghese N."/>
            <person name="Mikhailova N."/>
            <person name="Stamatis D."/>
            <person name="Reddy T."/>
            <person name="Daum C."/>
            <person name="Shapiro N."/>
            <person name="Ivanova N."/>
            <person name="Kyrpides N."/>
            <person name="Woyke T."/>
        </authorList>
    </citation>
    <scope>NUCLEOTIDE SEQUENCE [LARGE SCALE GENOMIC DNA]</scope>
    <source>
        <strain evidence="3 4">DSM 26524</strain>
    </source>
</reference>
<evidence type="ECO:0000259" key="1">
    <source>
        <dbReference type="Pfam" id="PF13175"/>
    </source>
</evidence>
<keyword evidence="4" id="KW-1185">Reference proteome</keyword>
<dbReference type="InterPro" id="IPR041685">
    <property type="entry name" value="AAA_GajA/Old/RecF-like"/>
</dbReference>
<proteinExistence type="predicted"/>
<keyword evidence="3" id="KW-0255">Endonuclease</keyword>
<keyword evidence="3" id="KW-0378">Hydrolase</keyword>